<evidence type="ECO:0000259" key="2">
    <source>
        <dbReference type="Pfam" id="PF00248"/>
    </source>
</evidence>
<dbReference type="InterPro" id="IPR023210">
    <property type="entry name" value="NADP_OxRdtase_dom"/>
</dbReference>
<reference evidence="3 4" key="1">
    <citation type="journal article" date="2010" name="ChemBioChem">
        <title>Cloning and characterization of the biosynthetic gene cluster of 16-membered macrolide antibiotic FD-891: involvement of a dual functional cytochrome P450 monooxygenase catalyzing epoxidation and hydroxylation.</title>
        <authorList>
            <person name="Kudo F."/>
            <person name="Motegi A."/>
            <person name="Mizoue K."/>
            <person name="Eguchi T."/>
        </authorList>
    </citation>
    <scope>NUCLEOTIDE SEQUENCE [LARGE SCALE GENOMIC DNA]</scope>
    <source>
        <strain evidence="3 4">A-8890</strain>
    </source>
</reference>
<dbReference type="Proteomes" id="UP001321542">
    <property type="component" value="Chromosome"/>
</dbReference>
<sequence>MRTAMRRIQLGGSQRTFAAVGLGCMGMSWGYDELGRDETESIGVIRHAVELGVDLIDTADQYGPFTNELLVGKALKGYREKVLLATKGGLVVDDPATYRSHRDGRPEYLRSAVEESLRRLDVDHIDLYQLHRIDPGVPVEESWGALAELVKEGKLGALGLSEASADEIGRAHAIHPVASVQSELSLWSREALTDGVVEYCGREGIAFIAFAPLGRGFLSGLIAAPKDLPEADGRHRLPRFQAEALAANQGIVDRMRGVADGLGATVAQVAVAWVLAQGEHVGVIPGTKTRRYLEDNVGAGSLTLSAQALAELAGVPEATGSR</sequence>
<dbReference type="PANTHER" id="PTHR43625:SF40">
    <property type="entry name" value="ALDO-KETO REDUCTASE YAKC [NADP(+)]"/>
    <property type="match status" value="1"/>
</dbReference>
<gene>
    <name evidence="3" type="ORF">SGFS_040930</name>
</gene>
<proteinExistence type="predicted"/>
<keyword evidence="4" id="KW-1185">Reference proteome</keyword>
<evidence type="ECO:0000313" key="4">
    <source>
        <dbReference type="Proteomes" id="UP001321542"/>
    </source>
</evidence>
<dbReference type="SUPFAM" id="SSF51430">
    <property type="entry name" value="NAD(P)-linked oxidoreductase"/>
    <property type="match status" value="1"/>
</dbReference>
<keyword evidence="1" id="KW-0560">Oxidoreductase</keyword>
<protein>
    <recommendedName>
        <fullName evidence="2">NADP-dependent oxidoreductase domain-containing protein</fullName>
    </recommendedName>
</protein>
<accession>A0ABN5VHV9</accession>
<name>A0ABN5VHV9_9ACTN</name>
<dbReference type="EMBL" id="AP018448">
    <property type="protein sequence ID" value="BBC32799.1"/>
    <property type="molecule type" value="Genomic_DNA"/>
</dbReference>
<dbReference type="Pfam" id="PF00248">
    <property type="entry name" value="Aldo_ket_red"/>
    <property type="match status" value="1"/>
</dbReference>
<dbReference type="Gene3D" id="3.20.20.100">
    <property type="entry name" value="NADP-dependent oxidoreductase domain"/>
    <property type="match status" value="1"/>
</dbReference>
<dbReference type="InterPro" id="IPR050791">
    <property type="entry name" value="Aldo-Keto_reductase"/>
</dbReference>
<organism evidence="3 4">
    <name type="scientific">Streptomyces graminofaciens</name>
    <dbReference type="NCBI Taxonomy" id="68212"/>
    <lineage>
        <taxon>Bacteria</taxon>
        <taxon>Bacillati</taxon>
        <taxon>Actinomycetota</taxon>
        <taxon>Actinomycetes</taxon>
        <taxon>Kitasatosporales</taxon>
        <taxon>Streptomycetaceae</taxon>
        <taxon>Streptomyces</taxon>
    </lineage>
</organism>
<reference evidence="3 4" key="2">
    <citation type="journal article" date="2023" name="ChemBioChem">
        <title>Acyltransferase Domain Exchange between Two Independent Type I Polyketide Synthases in the Same Producer Strain of Macrolide Antibiotics.</title>
        <authorList>
            <person name="Kudo F."/>
            <person name="Kishikawa K."/>
            <person name="Tsuboi K."/>
            <person name="Kido T."/>
            <person name="Usui T."/>
            <person name="Hashimoto J."/>
            <person name="Shin-Ya K."/>
            <person name="Miyanaga A."/>
            <person name="Eguchi T."/>
        </authorList>
    </citation>
    <scope>NUCLEOTIDE SEQUENCE [LARGE SCALE GENOMIC DNA]</scope>
    <source>
        <strain evidence="3 4">A-8890</strain>
    </source>
</reference>
<evidence type="ECO:0000313" key="3">
    <source>
        <dbReference type="EMBL" id="BBC32799.1"/>
    </source>
</evidence>
<evidence type="ECO:0000256" key="1">
    <source>
        <dbReference type="ARBA" id="ARBA00023002"/>
    </source>
</evidence>
<dbReference type="PANTHER" id="PTHR43625">
    <property type="entry name" value="AFLATOXIN B1 ALDEHYDE REDUCTASE"/>
    <property type="match status" value="1"/>
</dbReference>
<feature type="domain" description="NADP-dependent oxidoreductase" evidence="2">
    <location>
        <begin position="20"/>
        <end position="313"/>
    </location>
</feature>
<dbReference type="InterPro" id="IPR036812">
    <property type="entry name" value="NAD(P)_OxRdtase_dom_sf"/>
</dbReference>